<keyword evidence="2" id="KW-1185">Reference proteome</keyword>
<dbReference type="Proteomes" id="UP001597112">
    <property type="component" value="Unassembled WGS sequence"/>
</dbReference>
<protein>
    <submittedName>
        <fullName evidence="1">YdeI family protein</fullName>
    </submittedName>
</protein>
<evidence type="ECO:0000313" key="1">
    <source>
        <dbReference type="EMBL" id="MFD1001579.1"/>
    </source>
</evidence>
<comment type="caution">
    <text evidence="1">The sequence shown here is derived from an EMBL/GenBank/DDBJ whole genome shotgun (WGS) entry which is preliminary data.</text>
</comment>
<dbReference type="RefSeq" id="WP_377581600.1">
    <property type="nucleotide sequence ID" value="NZ_JBHTKA010000007.1"/>
</dbReference>
<accession>A0ABW3K610</accession>
<dbReference type="EMBL" id="JBHTKA010000007">
    <property type="protein sequence ID" value="MFD1001579.1"/>
    <property type="molecule type" value="Genomic_DNA"/>
</dbReference>
<proteinExistence type="predicted"/>
<dbReference type="Pfam" id="PF13376">
    <property type="entry name" value="OmdA"/>
    <property type="match status" value="1"/>
</dbReference>
<sequence length="192" mass="22283">MKESSIESFTPGSRQQWRKWLEKNHSKKQSVWLILYRKESDIPTLDWSDAVDEALCFGWIDSTRKSIDKEKFMQRFSIRKPNSTWSKINKQKIKRLMKEGLMTTAGVKVIEAAKENGSWSVLDEVEEHVIPKDLEDAFKKKAGSKNHFLSLSKSRRRAMLLSLALTKRPETRAARISKIAEHCAKKLTTDLF</sequence>
<organism evidence="1 2">
    <name type="scientific">Ohtaekwangia kribbensis</name>
    <dbReference type="NCBI Taxonomy" id="688913"/>
    <lineage>
        <taxon>Bacteria</taxon>
        <taxon>Pseudomonadati</taxon>
        <taxon>Bacteroidota</taxon>
        <taxon>Cytophagia</taxon>
        <taxon>Cytophagales</taxon>
        <taxon>Fulvivirgaceae</taxon>
        <taxon>Ohtaekwangia</taxon>
    </lineage>
</organism>
<gene>
    <name evidence="1" type="ORF">ACFQ21_19775</name>
</gene>
<reference evidence="2" key="1">
    <citation type="journal article" date="2019" name="Int. J. Syst. Evol. Microbiol.">
        <title>The Global Catalogue of Microorganisms (GCM) 10K type strain sequencing project: providing services to taxonomists for standard genome sequencing and annotation.</title>
        <authorList>
            <consortium name="The Broad Institute Genomics Platform"/>
            <consortium name="The Broad Institute Genome Sequencing Center for Infectious Disease"/>
            <person name="Wu L."/>
            <person name="Ma J."/>
        </authorList>
    </citation>
    <scope>NUCLEOTIDE SEQUENCE [LARGE SCALE GENOMIC DNA]</scope>
    <source>
        <strain evidence="2">CCUG 58938</strain>
    </source>
</reference>
<evidence type="ECO:0000313" key="2">
    <source>
        <dbReference type="Proteomes" id="UP001597112"/>
    </source>
</evidence>
<name>A0ABW3K610_9BACT</name>